<comment type="caution">
    <text evidence="2">The sequence shown here is derived from an EMBL/GenBank/DDBJ whole genome shotgun (WGS) entry which is preliminary data.</text>
</comment>
<sequence length="207" mass="22289">MVSRDQTPAVLGWEAFVAARTRAIRGLTGMVLELGAGQGENFSALTPGVQWLGLEPSSRFRRTLAERARHAGHHQPPIAATAEAIPLDDASVTNVMATTVLCSVTDPGQVLQETARVLTPGGQVVLAEHVPAPTGSSARRAQRLVKPFTKFFDHGCDLTRDTEAAVHNSDLTVQDVSRFHIRVLGRLHIPFVVITAQKPAMPQHTQG</sequence>
<protein>
    <submittedName>
        <fullName evidence="2">Class I SAM-dependent methyltransferase</fullName>
    </submittedName>
</protein>
<dbReference type="CDD" id="cd02440">
    <property type="entry name" value="AdoMet_MTases"/>
    <property type="match status" value="1"/>
</dbReference>
<dbReference type="Gene3D" id="3.40.50.150">
    <property type="entry name" value="Vaccinia Virus protein VP39"/>
    <property type="match status" value="1"/>
</dbReference>
<dbReference type="Proteomes" id="UP001501461">
    <property type="component" value="Unassembled WGS sequence"/>
</dbReference>
<keyword evidence="2" id="KW-0808">Transferase</keyword>
<evidence type="ECO:0000259" key="1">
    <source>
        <dbReference type="Pfam" id="PF08241"/>
    </source>
</evidence>
<dbReference type="InterPro" id="IPR029063">
    <property type="entry name" value="SAM-dependent_MTases_sf"/>
</dbReference>
<dbReference type="InterPro" id="IPR013216">
    <property type="entry name" value="Methyltransf_11"/>
</dbReference>
<dbReference type="GO" id="GO:0008168">
    <property type="term" value="F:methyltransferase activity"/>
    <property type="evidence" value="ECO:0007669"/>
    <property type="project" value="UniProtKB-KW"/>
</dbReference>
<dbReference type="RefSeq" id="WP_343957537.1">
    <property type="nucleotide sequence ID" value="NZ_BAAAMN010000029.1"/>
</dbReference>
<organism evidence="2 3">
    <name type="scientific">Yaniella flava</name>
    <dbReference type="NCBI Taxonomy" id="287930"/>
    <lineage>
        <taxon>Bacteria</taxon>
        <taxon>Bacillati</taxon>
        <taxon>Actinomycetota</taxon>
        <taxon>Actinomycetes</taxon>
        <taxon>Micrococcales</taxon>
        <taxon>Micrococcaceae</taxon>
        <taxon>Yaniella</taxon>
    </lineage>
</organism>
<dbReference type="PANTHER" id="PTHR45036:SF1">
    <property type="entry name" value="METHYLTRANSFERASE LIKE 7A"/>
    <property type="match status" value="1"/>
</dbReference>
<dbReference type="GO" id="GO:0032259">
    <property type="term" value="P:methylation"/>
    <property type="evidence" value="ECO:0007669"/>
    <property type="project" value="UniProtKB-KW"/>
</dbReference>
<gene>
    <name evidence="2" type="ORF">GCM10009720_16860</name>
</gene>
<keyword evidence="2" id="KW-0489">Methyltransferase</keyword>
<dbReference type="SUPFAM" id="SSF53335">
    <property type="entry name" value="S-adenosyl-L-methionine-dependent methyltransferases"/>
    <property type="match status" value="1"/>
</dbReference>
<dbReference type="EMBL" id="BAAAMN010000029">
    <property type="protein sequence ID" value="GAA2036910.1"/>
    <property type="molecule type" value="Genomic_DNA"/>
</dbReference>
<dbReference type="Pfam" id="PF08241">
    <property type="entry name" value="Methyltransf_11"/>
    <property type="match status" value="1"/>
</dbReference>
<proteinExistence type="predicted"/>
<name>A0ABP5FYU3_9MICC</name>
<reference evidence="3" key="1">
    <citation type="journal article" date="2019" name="Int. J. Syst. Evol. Microbiol.">
        <title>The Global Catalogue of Microorganisms (GCM) 10K type strain sequencing project: providing services to taxonomists for standard genome sequencing and annotation.</title>
        <authorList>
            <consortium name="The Broad Institute Genomics Platform"/>
            <consortium name="The Broad Institute Genome Sequencing Center for Infectious Disease"/>
            <person name="Wu L."/>
            <person name="Ma J."/>
        </authorList>
    </citation>
    <scope>NUCLEOTIDE SEQUENCE [LARGE SCALE GENOMIC DNA]</scope>
    <source>
        <strain evidence="3">JCM 13595</strain>
    </source>
</reference>
<evidence type="ECO:0000313" key="3">
    <source>
        <dbReference type="Proteomes" id="UP001501461"/>
    </source>
</evidence>
<dbReference type="PANTHER" id="PTHR45036">
    <property type="entry name" value="METHYLTRANSFERASE LIKE 7B"/>
    <property type="match status" value="1"/>
</dbReference>
<feature type="domain" description="Methyltransferase type 11" evidence="1">
    <location>
        <begin position="32"/>
        <end position="125"/>
    </location>
</feature>
<keyword evidence="3" id="KW-1185">Reference proteome</keyword>
<accession>A0ABP5FYU3</accession>
<evidence type="ECO:0000313" key="2">
    <source>
        <dbReference type="EMBL" id="GAA2036910.1"/>
    </source>
</evidence>
<dbReference type="InterPro" id="IPR052356">
    <property type="entry name" value="Thiol_S-MT"/>
</dbReference>